<dbReference type="OrthoDB" id="9776669at2"/>
<dbReference type="Gene3D" id="3.40.190.10">
    <property type="entry name" value="Periplasmic binding protein-like II"/>
    <property type="match status" value="2"/>
</dbReference>
<gene>
    <name evidence="2" type="ORF">FVW59_06730</name>
</gene>
<dbReference type="SUPFAM" id="SSF53850">
    <property type="entry name" value="Periplasmic binding protein-like II"/>
    <property type="match status" value="1"/>
</dbReference>
<feature type="transmembrane region" description="Helical" evidence="1">
    <location>
        <begin position="320"/>
        <end position="338"/>
    </location>
</feature>
<dbReference type="Pfam" id="PF16868">
    <property type="entry name" value="NMT1_3"/>
    <property type="match status" value="1"/>
</dbReference>
<reference evidence="2 3" key="1">
    <citation type="submission" date="2019-08" db="EMBL/GenBank/DDBJ databases">
        <title>Parahaliea maris sp. nov., isolated from the surface seawater.</title>
        <authorList>
            <person name="Liu Y."/>
        </authorList>
    </citation>
    <scope>NUCLEOTIDE SEQUENCE [LARGE SCALE GENOMIC DNA]</scope>
    <source>
        <strain evidence="2 3">S2-26</strain>
    </source>
</reference>
<evidence type="ECO:0000313" key="3">
    <source>
        <dbReference type="Proteomes" id="UP000321933"/>
    </source>
</evidence>
<dbReference type="AlphaFoldDB" id="A0A5C8ZY64"/>
<dbReference type="InterPro" id="IPR011852">
    <property type="entry name" value="TRAP_TAXI"/>
</dbReference>
<comment type="caution">
    <text evidence="2">The sequence shown here is derived from an EMBL/GenBank/DDBJ whole genome shotgun (WGS) entry which is preliminary data.</text>
</comment>
<accession>A0A5C8ZY64</accession>
<dbReference type="PANTHER" id="PTHR42941:SF1">
    <property type="entry name" value="SLL1037 PROTEIN"/>
    <property type="match status" value="1"/>
</dbReference>
<evidence type="ECO:0008006" key="4">
    <source>
        <dbReference type="Google" id="ProtNLM"/>
    </source>
</evidence>
<name>A0A5C8ZY64_9GAMM</name>
<dbReference type="RefSeq" id="WP_148063450.1">
    <property type="nucleotide sequence ID" value="NZ_VRYZ01000002.1"/>
</dbReference>
<evidence type="ECO:0000313" key="2">
    <source>
        <dbReference type="EMBL" id="TXS93515.1"/>
    </source>
</evidence>
<proteinExistence type="predicted"/>
<keyword evidence="1" id="KW-0472">Membrane</keyword>
<sequence length="424" mass="47110">METVLTLAAGRRSALRLALYIPLLLLLCACAREQEPLRLHSMVYQQVDIGALQAAVADESDFDIVPDKSAPETPPLAALAAGDADLTIVDNSTPYQDGVRTVIPLYRSVLHLLLRDGVSLDQKRQSGDAVTVYVVNGSHAGKTFLQLAAQRAGILTDNLREVKQLQPGVTDAIVYFGPINPQSTLWYREGYSLVSLADAGEAESAFLREGVSLLVPQLSAMEIPALTYNLPGNEQALQSLSVATLLVTRKSIDETRIYALTRMLVEQKPLFAALEPDIFSWISEHFDREKLSFPLHPGARRYFERDAPTPLERYADSINLLIYLGILLVTGVAGLLRWRNQRKKNRVDTFYSRLLVIRERAPHEPRENLLGEVRELELEAYRLLIDEKLAADDSFRIFTDLLATVRAELQAQEPSASPVKASPV</sequence>
<protein>
    <recommendedName>
        <fullName evidence="4">C4-dicarboxylate ABC transporter substrate-binding protein</fullName>
    </recommendedName>
</protein>
<keyword evidence="1" id="KW-1133">Transmembrane helix</keyword>
<keyword evidence="3" id="KW-1185">Reference proteome</keyword>
<dbReference type="PANTHER" id="PTHR42941">
    <property type="entry name" value="SLL1037 PROTEIN"/>
    <property type="match status" value="1"/>
</dbReference>
<keyword evidence="1" id="KW-0812">Transmembrane</keyword>
<dbReference type="EMBL" id="VRYZ01000002">
    <property type="protein sequence ID" value="TXS93515.1"/>
    <property type="molecule type" value="Genomic_DNA"/>
</dbReference>
<dbReference type="Proteomes" id="UP000321933">
    <property type="component" value="Unassembled WGS sequence"/>
</dbReference>
<evidence type="ECO:0000256" key="1">
    <source>
        <dbReference type="SAM" id="Phobius"/>
    </source>
</evidence>
<organism evidence="2 3">
    <name type="scientific">Parahaliea aestuarii</name>
    <dbReference type="NCBI Taxonomy" id="1852021"/>
    <lineage>
        <taxon>Bacteria</taxon>
        <taxon>Pseudomonadati</taxon>
        <taxon>Pseudomonadota</taxon>
        <taxon>Gammaproteobacteria</taxon>
        <taxon>Cellvibrionales</taxon>
        <taxon>Halieaceae</taxon>
        <taxon>Parahaliea</taxon>
    </lineage>
</organism>